<evidence type="ECO:0000313" key="1">
    <source>
        <dbReference type="EMBL" id="DAG05906.1"/>
    </source>
</evidence>
<reference evidence="1" key="1">
    <citation type="journal article" date="2021" name="Proc. Natl. Acad. Sci. U.S.A.">
        <title>A Catalog of Tens of Thousands of Viruses from Human Metagenomes Reveals Hidden Associations with Chronic Diseases.</title>
        <authorList>
            <person name="Tisza M.J."/>
            <person name="Buck C.B."/>
        </authorList>
    </citation>
    <scope>NUCLEOTIDE SEQUENCE</scope>
    <source>
        <strain evidence="1">CtkfK18</strain>
    </source>
</reference>
<dbReference type="EMBL" id="BK016265">
    <property type="protein sequence ID" value="DAG05906.1"/>
    <property type="molecule type" value="Genomic_DNA"/>
</dbReference>
<organism evidence="1">
    <name type="scientific">Myoviridae sp. ctkfK18</name>
    <dbReference type="NCBI Taxonomy" id="2825165"/>
    <lineage>
        <taxon>Viruses</taxon>
        <taxon>Duplodnaviria</taxon>
        <taxon>Heunggongvirae</taxon>
        <taxon>Uroviricota</taxon>
        <taxon>Caudoviricetes</taxon>
    </lineage>
</organism>
<accession>A0A8S5VGK8</accession>
<protein>
    <submittedName>
        <fullName evidence="1">Uncharacterized protein</fullName>
    </submittedName>
</protein>
<proteinExistence type="predicted"/>
<sequence length="30" mass="3761">MILNYIINRRKHDNRNNYRSISNSWIILSR</sequence>
<name>A0A8S5VGK8_9CAUD</name>